<organism evidence="2 3">
    <name type="scientific">Paraburkholderia phytofirmans OLGA172</name>
    <dbReference type="NCBI Taxonomy" id="1417228"/>
    <lineage>
        <taxon>Bacteria</taxon>
        <taxon>Pseudomonadati</taxon>
        <taxon>Pseudomonadota</taxon>
        <taxon>Betaproteobacteria</taxon>
        <taxon>Burkholderiales</taxon>
        <taxon>Burkholderiaceae</taxon>
        <taxon>Paraburkholderia</taxon>
    </lineage>
</organism>
<reference evidence="2 3" key="1">
    <citation type="journal article" date="2016" name="Gene">
        <title>PacBio SMRT assembly of a complex multi-replicon genome reveals chlorocatechol degradative operon in a region of genome plasticity.</title>
        <authorList>
            <person name="Ricker N."/>
            <person name="Shen S.Y."/>
            <person name="Goordial J."/>
            <person name="Jin S."/>
            <person name="Fulthorpe R.R."/>
        </authorList>
    </citation>
    <scope>NUCLEOTIDE SEQUENCE [LARGE SCALE GENOMIC DNA]</scope>
    <source>
        <strain evidence="2 3">OLGA172</strain>
    </source>
</reference>
<protein>
    <recommendedName>
        <fullName evidence="1">Aldehyde oxidase/xanthine dehydrogenase first molybdopterin binding domain-containing protein</fullName>
    </recommendedName>
</protein>
<evidence type="ECO:0000259" key="1">
    <source>
        <dbReference type="Pfam" id="PF02738"/>
    </source>
</evidence>
<dbReference type="PANTHER" id="PTHR47495:SF1">
    <property type="entry name" value="BLL3820 PROTEIN"/>
    <property type="match status" value="1"/>
</dbReference>
<dbReference type="KEGG" id="buz:AYM40_30345"/>
<accession>A0A167WG33</accession>
<dbReference type="GO" id="GO:0016491">
    <property type="term" value="F:oxidoreductase activity"/>
    <property type="evidence" value="ECO:0007669"/>
    <property type="project" value="InterPro"/>
</dbReference>
<dbReference type="InterPro" id="IPR008274">
    <property type="entry name" value="AldOxase/xan_DH_MoCoBD1"/>
</dbReference>
<dbReference type="STRING" id="1804984.AYM40_30345"/>
<name>A0A167WG33_9BURK</name>
<dbReference type="InterPro" id="IPR052516">
    <property type="entry name" value="N-heterocyclic_Hydroxylase"/>
</dbReference>
<dbReference type="AlphaFoldDB" id="A0A167WG33"/>
<evidence type="ECO:0000313" key="3">
    <source>
        <dbReference type="Proteomes" id="UP000076852"/>
    </source>
</evidence>
<feature type="domain" description="Aldehyde oxidase/xanthine dehydrogenase first molybdopterin binding" evidence="1">
    <location>
        <begin position="14"/>
        <end position="94"/>
    </location>
</feature>
<dbReference type="EMBL" id="CP014579">
    <property type="protein sequence ID" value="ANB76507.1"/>
    <property type="molecule type" value="Genomic_DNA"/>
</dbReference>
<sequence>MLDMPKNRVRCIHVEGSGCYGHNGADDVAGHAALFALPLYAVPNIRVENNFSPTMPLRTSALRGLGAHMNVFSIESFMDEIAMAAHVDPVQFRLTHLDDQRPIDVIKLAAKEFGWPRTPRHPRAGVGFAFAKYKNLMAYVVIAVDIR</sequence>
<proteinExistence type="predicted"/>
<dbReference type="Gene3D" id="3.30.365.10">
    <property type="entry name" value="Aldehyde oxidase/xanthine dehydrogenase, molybdopterin binding domain"/>
    <property type="match status" value="1"/>
</dbReference>
<dbReference type="SUPFAM" id="SSF56003">
    <property type="entry name" value="Molybdenum cofactor-binding domain"/>
    <property type="match status" value="1"/>
</dbReference>
<evidence type="ECO:0000313" key="2">
    <source>
        <dbReference type="EMBL" id="ANB76507.1"/>
    </source>
</evidence>
<dbReference type="PANTHER" id="PTHR47495">
    <property type="entry name" value="ALDEHYDE DEHYDROGENASE"/>
    <property type="match status" value="1"/>
</dbReference>
<dbReference type="Proteomes" id="UP000076852">
    <property type="component" value="Chromosome 2"/>
</dbReference>
<gene>
    <name evidence="2" type="ORF">AYM40_30345</name>
</gene>
<keyword evidence="3" id="KW-1185">Reference proteome</keyword>
<dbReference type="Pfam" id="PF02738">
    <property type="entry name" value="MoCoBD_1"/>
    <property type="match status" value="1"/>
</dbReference>
<dbReference type="InterPro" id="IPR037165">
    <property type="entry name" value="AldOxase/xan_DH_Mopterin-bd_sf"/>
</dbReference>